<name>A0A2T7NJM2_POMCA</name>
<sequence>MFITTPDDNTDSVLSDSSRSISKADDDDDDDESTQYRYALGGLGHDFADDAEVHGEGQKNCDRQRHLFSRRRRQQEDEDIEERQHHHRDDGVEDVERTLPVQADAERHPSVSSACGQIRHSTVTQTQHEQSRSHIFKQKSPAIP</sequence>
<dbReference type="Proteomes" id="UP000245119">
    <property type="component" value="Linkage Group LG12"/>
</dbReference>
<protein>
    <submittedName>
        <fullName evidence="2">Uncharacterized protein</fullName>
    </submittedName>
</protein>
<accession>A0A2T7NJM2</accession>
<comment type="caution">
    <text evidence="2">The sequence shown here is derived from an EMBL/GenBank/DDBJ whole genome shotgun (WGS) entry which is preliminary data.</text>
</comment>
<organism evidence="2 3">
    <name type="scientific">Pomacea canaliculata</name>
    <name type="common">Golden apple snail</name>
    <dbReference type="NCBI Taxonomy" id="400727"/>
    <lineage>
        <taxon>Eukaryota</taxon>
        <taxon>Metazoa</taxon>
        <taxon>Spiralia</taxon>
        <taxon>Lophotrochozoa</taxon>
        <taxon>Mollusca</taxon>
        <taxon>Gastropoda</taxon>
        <taxon>Caenogastropoda</taxon>
        <taxon>Architaenioglossa</taxon>
        <taxon>Ampullarioidea</taxon>
        <taxon>Ampullariidae</taxon>
        <taxon>Pomacea</taxon>
    </lineage>
</organism>
<evidence type="ECO:0000313" key="3">
    <source>
        <dbReference type="Proteomes" id="UP000245119"/>
    </source>
</evidence>
<keyword evidence="3" id="KW-1185">Reference proteome</keyword>
<feature type="region of interest" description="Disordered" evidence="1">
    <location>
        <begin position="1"/>
        <end position="34"/>
    </location>
</feature>
<dbReference type="AlphaFoldDB" id="A0A2T7NJM2"/>
<feature type="region of interest" description="Disordered" evidence="1">
    <location>
        <begin position="46"/>
        <end position="144"/>
    </location>
</feature>
<evidence type="ECO:0000256" key="1">
    <source>
        <dbReference type="SAM" id="MobiDB-lite"/>
    </source>
</evidence>
<gene>
    <name evidence="2" type="ORF">C0Q70_19534</name>
</gene>
<feature type="compositionally biased region" description="Basic and acidic residues" evidence="1">
    <location>
        <begin position="46"/>
        <end position="65"/>
    </location>
</feature>
<dbReference type="EMBL" id="PZQS01000012">
    <property type="protein sequence ID" value="PVD21361.1"/>
    <property type="molecule type" value="Genomic_DNA"/>
</dbReference>
<feature type="compositionally biased region" description="Polar residues" evidence="1">
    <location>
        <begin position="110"/>
        <end position="128"/>
    </location>
</feature>
<reference evidence="2 3" key="1">
    <citation type="submission" date="2018-04" db="EMBL/GenBank/DDBJ databases">
        <title>The genome of golden apple snail Pomacea canaliculata provides insight into stress tolerance and invasive adaptation.</title>
        <authorList>
            <person name="Liu C."/>
            <person name="Liu B."/>
            <person name="Ren Y."/>
            <person name="Zhang Y."/>
            <person name="Wang H."/>
            <person name="Li S."/>
            <person name="Jiang F."/>
            <person name="Yin L."/>
            <person name="Zhang G."/>
            <person name="Qian W."/>
            <person name="Fan W."/>
        </authorList>
    </citation>
    <scope>NUCLEOTIDE SEQUENCE [LARGE SCALE GENOMIC DNA]</scope>
    <source>
        <strain evidence="2">SZHN2017</strain>
        <tissue evidence="2">Muscle</tissue>
    </source>
</reference>
<proteinExistence type="predicted"/>
<feature type="compositionally biased region" description="Basic and acidic residues" evidence="1">
    <location>
        <begin position="82"/>
        <end position="97"/>
    </location>
</feature>
<feature type="compositionally biased region" description="Low complexity" evidence="1">
    <location>
        <begin position="12"/>
        <end position="21"/>
    </location>
</feature>
<evidence type="ECO:0000313" key="2">
    <source>
        <dbReference type="EMBL" id="PVD21361.1"/>
    </source>
</evidence>